<dbReference type="EMBL" id="FLQS01000007">
    <property type="protein sequence ID" value="SBS73113.1"/>
    <property type="molecule type" value="Genomic_DNA"/>
</dbReference>
<keyword evidence="1" id="KW-0472">Membrane</keyword>
<feature type="transmembrane region" description="Helical" evidence="1">
    <location>
        <begin position="43"/>
        <end position="76"/>
    </location>
</feature>
<gene>
    <name evidence="2" type="ORF">MHPYR_150139</name>
</gene>
<organism evidence="2">
    <name type="scientific">uncultured Mycobacterium sp</name>
    <dbReference type="NCBI Taxonomy" id="171292"/>
    <lineage>
        <taxon>Bacteria</taxon>
        <taxon>Bacillati</taxon>
        <taxon>Actinomycetota</taxon>
        <taxon>Actinomycetes</taxon>
        <taxon>Mycobacteriales</taxon>
        <taxon>Mycobacteriaceae</taxon>
        <taxon>Mycobacterium</taxon>
        <taxon>environmental samples</taxon>
    </lineage>
</organism>
<accession>A0A1Y5P381</accession>
<evidence type="ECO:0000256" key="1">
    <source>
        <dbReference type="SAM" id="Phobius"/>
    </source>
</evidence>
<evidence type="ECO:0000313" key="2">
    <source>
        <dbReference type="EMBL" id="SBS73113.1"/>
    </source>
</evidence>
<keyword evidence="1" id="KW-0812">Transmembrane</keyword>
<sequence>MTSDEPQTPEEPQLSTGARMVKSLSPSSVLSMADPYPVVLKQFVQFCLIIVYPAWVVGLLFALAIYYAVYGVLWVLFAPIRLWMKKNRPDEYAASQQKQI</sequence>
<reference evidence="2" key="1">
    <citation type="submission" date="2016-03" db="EMBL/GenBank/DDBJ databases">
        <authorList>
            <person name="Ploux O."/>
        </authorList>
    </citation>
    <scope>NUCLEOTIDE SEQUENCE</scope>
    <source>
        <strain evidence="2">UC10</strain>
    </source>
</reference>
<protein>
    <submittedName>
        <fullName evidence="2">Uncharacterized protein</fullName>
    </submittedName>
</protein>
<name>A0A1Y5P381_9MYCO</name>
<proteinExistence type="predicted"/>
<dbReference type="AlphaFoldDB" id="A0A1Y5P381"/>
<keyword evidence="1" id="KW-1133">Transmembrane helix</keyword>